<dbReference type="EMBL" id="JANPWB010000006">
    <property type="protein sequence ID" value="KAJ1177394.1"/>
    <property type="molecule type" value="Genomic_DNA"/>
</dbReference>
<dbReference type="AlphaFoldDB" id="A0AAV7TL99"/>
<organism evidence="1 2">
    <name type="scientific">Pleurodeles waltl</name>
    <name type="common">Iberian ribbed newt</name>
    <dbReference type="NCBI Taxonomy" id="8319"/>
    <lineage>
        <taxon>Eukaryota</taxon>
        <taxon>Metazoa</taxon>
        <taxon>Chordata</taxon>
        <taxon>Craniata</taxon>
        <taxon>Vertebrata</taxon>
        <taxon>Euteleostomi</taxon>
        <taxon>Amphibia</taxon>
        <taxon>Batrachia</taxon>
        <taxon>Caudata</taxon>
        <taxon>Salamandroidea</taxon>
        <taxon>Salamandridae</taxon>
        <taxon>Pleurodelinae</taxon>
        <taxon>Pleurodeles</taxon>
    </lineage>
</organism>
<name>A0AAV7TL99_PLEWA</name>
<dbReference type="Proteomes" id="UP001066276">
    <property type="component" value="Chromosome 3_2"/>
</dbReference>
<comment type="caution">
    <text evidence="1">The sequence shown here is derived from an EMBL/GenBank/DDBJ whole genome shotgun (WGS) entry which is preliminary data.</text>
</comment>
<protein>
    <submittedName>
        <fullName evidence="1">Uncharacterized protein</fullName>
    </submittedName>
</protein>
<accession>A0AAV7TL99</accession>
<sequence>MDDCSRSPIGSLKLNWGCIFNTHADINNDLIAYYWAVYSEVAVPSTDELGDFLCRLFFPRLDLLQWSELNALMQIEEIRLAMVQIAQAKASGMDSLPIEYYFAFDATLSTRLLEMCIEVWERFAVRENRL</sequence>
<keyword evidence="2" id="KW-1185">Reference proteome</keyword>
<gene>
    <name evidence="1" type="ORF">NDU88_002652</name>
</gene>
<proteinExistence type="predicted"/>
<evidence type="ECO:0000313" key="1">
    <source>
        <dbReference type="EMBL" id="KAJ1177394.1"/>
    </source>
</evidence>
<evidence type="ECO:0000313" key="2">
    <source>
        <dbReference type="Proteomes" id="UP001066276"/>
    </source>
</evidence>
<reference evidence="1" key="1">
    <citation type="journal article" date="2022" name="bioRxiv">
        <title>Sequencing and chromosome-scale assembly of the giantPleurodeles waltlgenome.</title>
        <authorList>
            <person name="Brown T."/>
            <person name="Elewa A."/>
            <person name="Iarovenko S."/>
            <person name="Subramanian E."/>
            <person name="Araus A.J."/>
            <person name="Petzold A."/>
            <person name="Susuki M."/>
            <person name="Suzuki K.-i.T."/>
            <person name="Hayashi T."/>
            <person name="Toyoda A."/>
            <person name="Oliveira C."/>
            <person name="Osipova E."/>
            <person name="Leigh N.D."/>
            <person name="Simon A."/>
            <person name="Yun M.H."/>
        </authorList>
    </citation>
    <scope>NUCLEOTIDE SEQUENCE</scope>
    <source>
        <strain evidence="1">20211129_DDA</strain>
        <tissue evidence="1">Liver</tissue>
    </source>
</reference>